<dbReference type="SUPFAM" id="SSF48452">
    <property type="entry name" value="TPR-like"/>
    <property type="match status" value="1"/>
</dbReference>
<dbReference type="PROSITE" id="PS50110">
    <property type="entry name" value="RESPONSE_REGULATORY"/>
    <property type="match status" value="1"/>
</dbReference>
<dbReference type="EMBL" id="JAEEGB010000015">
    <property type="protein sequence ID" value="MBI6873708.1"/>
    <property type="molecule type" value="Genomic_DNA"/>
</dbReference>
<dbReference type="SUPFAM" id="SSF52172">
    <property type="entry name" value="CheY-like"/>
    <property type="match status" value="1"/>
</dbReference>
<comment type="caution">
    <text evidence="6">The sequence shown here is derived from an EMBL/GenBank/DDBJ whole genome shotgun (WGS) entry which is preliminary data.</text>
</comment>
<gene>
    <name evidence="6" type="ORF">I6U51_13460</name>
</gene>
<evidence type="ECO:0000256" key="2">
    <source>
        <dbReference type="ARBA" id="ARBA00022553"/>
    </source>
</evidence>
<dbReference type="Gene3D" id="3.40.50.2300">
    <property type="match status" value="1"/>
</dbReference>
<dbReference type="GO" id="GO:0000160">
    <property type="term" value="P:phosphorelay signal transduction system"/>
    <property type="evidence" value="ECO:0007669"/>
    <property type="project" value="InterPro"/>
</dbReference>
<comment type="function">
    <text evidence="3">May play the central regulatory role in sporulation. It may be an element of the effector pathway responsible for the activation of sporulation genes in response to nutritional stress. Spo0A may act in concert with spo0H (a sigma factor) to control the expression of some genes that are critical to the sporulation process.</text>
</comment>
<sequence>MKKVLVVDDTKNIRTLLTTCLEINDYEVITAKNGQEAIELLNIEKFDLAFLDIKMPEISGTTVLKKMREIGINIPVVIMTAFATIKNAVECTKLGAVVYLQKPFTAEKIKSVLNEIFNNNNTKALDDYLKNSRELIELGRNKEAYDILKKALSIDPLCSEVYYIIGTIYEKDGNIKQAKKFYETSERFSI</sequence>
<dbReference type="PANTHER" id="PTHR44591">
    <property type="entry name" value="STRESS RESPONSE REGULATOR PROTEIN 1"/>
    <property type="match status" value="1"/>
</dbReference>
<evidence type="ECO:0000256" key="3">
    <source>
        <dbReference type="ARBA" id="ARBA00024867"/>
    </source>
</evidence>
<proteinExistence type="predicted"/>
<dbReference type="InterPro" id="IPR050595">
    <property type="entry name" value="Bact_response_regulator"/>
</dbReference>
<dbReference type="SMART" id="SM00448">
    <property type="entry name" value="REC"/>
    <property type="match status" value="1"/>
</dbReference>
<dbReference type="InterPro" id="IPR019734">
    <property type="entry name" value="TPR_rpt"/>
</dbReference>
<dbReference type="Gene3D" id="1.25.40.10">
    <property type="entry name" value="Tetratricopeptide repeat domain"/>
    <property type="match status" value="1"/>
</dbReference>
<keyword evidence="7" id="KW-1185">Reference proteome</keyword>
<dbReference type="Pfam" id="PF13181">
    <property type="entry name" value="TPR_8"/>
    <property type="match status" value="2"/>
</dbReference>
<dbReference type="Proteomes" id="UP000622687">
    <property type="component" value="Unassembled WGS sequence"/>
</dbReference>
<dbReference type="InterPro" id="IPR011006">
    <property type="entry name" value="CheY-like_superfamily"/>
</dbReference>
<dbReference type="RefSeq" id="WP_211143137.1">
    <property type="nucleotide sequence ID" value="NZ_JAEEGB010000015.1"/>
</dbReference>
<dbReference type="InterPro" id="IPR001789">
    <property type="entry name" value="Sig_transdc_resp-reg_receiver"/>
</dbReference>
<evidence type="ECO:0000259" key="5">
    <source>
        <dbReference type="PROSITE" id="PS50110"/>
    </source>
</evidence>
<feature type="domain" description="Response regulatory" evidence="5">
    <location>
        <begin position="3"/>
        <end position="117"/>
    </location>
</feature>
<dbReference type="AlphaFoldDB" id="A0A934HUT1"/>
<organism evidence="6 7">
    <name type="scientific">Clostridium aciditolerans</name>
    <dbReference type="NCBI Taxonomy" id="339861"/>
    <lineage>
        <taxon>Bacteria</taxon>
        <taxon>Bacillati</taxon>
        <taxon>Bacillota</taxon>
        <taxon>Clostridia</taxon>
        <taxon>Eubacteriales</taxon>
        <taxon>Clostridiaceae</taxon>
        <taxon>Clostridium</taxon>
    </lineage>
</organism>
<name>A0A934HUT1_9CLOT</name>
<evidence type="ECO:0000313" key="6">
    <source>
        <dbReference type="EMBL" id="MBI6873708.1"/>
    </source>
</evidence>
<feature type="modified residue" description="4-aspartylphosphate" evidence="4">
    <location>
        <position position="52"/>
    </location>
</feature>
<dbReference type="Pfam" id="PF00072">
    <property type="entry name" value="Response_reg"/>
    <property type="match status" value="1"/>
</dbReference>
<dbReference type="PANTHER" id="PTHR44591:SF3">
    <property type="entry name" value="RESPONSE REGULATORY DOMAIN-CONTAINING PROTEIN"/>
    <property type="match status" value="1"/>
</dbReference>
<accession>A0A934HUT1</accession>
<reference evidence="6" key="1">
    <citation type="submission" date="2020-12" db="EMBL/GenBank/DDBJ databases">
        <title>Clostridium thailandense sp. nov., a novel acetogenic bacterium isolated from peat land soil in Thailand.</title>
        <authorList>
            <person name="Chaikitkaew S."/>
            <person name="Birkeland N.K."/>
        </authorList>
    </citation>
    <scope>NUCLEOTIDE SEQUENCE</scope>
    <source>
        <strain evidence="6">DSM 17425</strain>
    </source>
</reference>
<keyword evidence="2 4" id="KW-0597">Phosphoprotein</keyword>
<dbReference type="InterPro" id="IPR011990">
    <property type="entry name" value="TPR-like_helical_dom_sf"/>
</dbReference>
<protein>
    <recommendedName>
        <fullName evidence="1">Stage 0 sporulation protein A homolog</fullName>
    </recommendedName>
</protein>
<evidence type="ECO:0000256" key="4">
    <source>
        <dbReference type="PROSITE-ProRule" id="PRU00169"/>
    </source>
</evidence>
<evidence type="ECO:0000256" key="1">
    <source>
        <dbReference type="ARBA" id="ARBA00018672"/>
    </source>
</evidence>
<evidence type="ECO:0000313" key="7">
    <source>
        <dbReference type="Proteomes" id="UP000622687"/>
    </source>
</evidence>